<dbReference type="InterPro" id="IPR051531">
    <property type="entry name" value="N-acetyltransferase"/>
</dbReference>
<dbReference type="SUPFAM" id="SSF55729">
    <property type="entry name" value="Acyl-CoA N-acyltransferases (Nat)"/>
    <property type="match status" value="1"/>
</dbReference>
<name>A0A0N5A065_PARTI</name>
<dbReference type="InterPro" id="IPR000182">
    <property type="entry name" value="GNAT_dom"/>
</dbReference>
<sequence length="349" mass="37625">MIIRVNRLFTADGAAEHFNPAVGNHLVDIHIRLGAGTGLVNDQREMVVEFAFNHFSGGGDDGVGQLGVQLAQVAVGLGGGALDDAERTHDRQRHLLPADLEVAERALARSPACWSSAAKASASGSPSGCFRGGKGRGARSVWTGAGFGTGPKSKSARLRTFDICAYRQRMRAPETFETERLRLRPVQRMDAADIFQYAGEVPPTRFMPFQRHQDIADSLAFAQRCEGCWIEGSAFPWAVTEKMSERFLGVLELRLSPPKADFGYIFAEPFWGKGFATEAASAVVAWAIAQPSILRVWATCHPSNVASAAVLRRAGLSYEATLASWEARPQLGEVAGPSDCYALTRSATG</sequence>
<dbReference type="STRING" id="131310.A0A0N5A065"/>
<evidence type="ECO:0000313" key="2">
    <source>
        <dbReference type="Proteomes" id="UP000038045"/>
    </source>
</evidence>
<dbReference type="Proteomes" id="UP000038045">
    <property type="component" value="Unplaced"/>
</dbReference>
<dbReference type="AlphaFoldDB" id="A0A0N5A065"/>
<accession>A0A0N5A065</accession>
<evidence type="ECO:0000259" key="1">
    <source>
        <dbReference type="PROSITE" id="PS51186"/>
    </source>
</evidence>
<dbReference type="PANTHER" id="PTHR43792:SF9">
    <property type="entry name" value="RIBOSOMAL-PROTEIN-ALANINE ACETYLTRANSFERASE"/>
    <property type="match status" value="1"/>
</dbReference>
<proteinExistence type="predicted"/>
<dbReference type="GO" id="GO:0008999">
    <property type="term" value="F:protein-N-terminal-alanine acetyltransferase activity"/>
    <property type="evidence" value="ECO:0007669"/>
    <property type="project" value="TreeGrafter"/>
</dbReference>
<dbReference type="Gene3D" id="3.40.630.30">
    <property type="match status" value="1"/>
</dbReference>
<dbReference type="Pfam" id="PF13302">
    <property type="entry name" value="Acetyltransf_3"/>
    <property type="match status" value="1"/>
</dbReference>
<protein>
    <submittedName>
        <fullName evidence="3">N-acetyltransferase domain-containing protein</fullName>
    </submittedName>
</protein>
<dbReference type="GO" id="GO:0005737">
    <property type="term" value="C:cytoplasm"/>
    <property type="evidence" value="ECO:0007669"/>
    <property type="project" value="TreeGrafter"/>
</dbReference>
<evidence type="ECO:0000313" key="3">
    <source>
        <dbReference type="WBParaSite" id="PTRK_0001468400.1"/>
    </source>
</evidence>
<organism evidence="2 3">
    <name type="scientific">Parastrongyloides trichosuri</name>
    <name type="common">Possum-specific nematode worm</name>
    <dbReference type="NCBI Taxonomy" id="131310"/>
    <lineage>
        <taxon>Eukaryota</taxon>
        <taxon>Metazoa</taxon>
        <taxon>Ecdysozoa</taxon>
        <taxon>Nematoda</taxon>
        <taxon>Chromadorea</taxon>
        <taxon>Rhabditida</taxon>
        <taxon>Tylenchina</taxon>
        <taxon>Panagrolaimomorpha</taxon>
        <taxon>Strongyloidoidea</taxon>
        <taxon>Strongyloididae</taxon>
        <taxon>Parastrongyloides</taxon>
    </lineage>
</organism>
<dbReference type="WBParaSite" id="PTRK_0001468400.1">
    <property type="protein sequence ID" value="PTRK_0001468400.1"/>
    <property type="gene ID" value="PTRK_0001468400"/>
</dbReference>
<feature type="domain" description="N-acetyltransferase" evidence="1">
    <location>
        <begin position="181"/>
        <end position="346"/>
    </location>
</feature>
<keyword evidence="2" id="KW-1185">Reference proteome</keyword>
<dbReference type="PANTHER" id="PTHR43792">
    <property type="entry name" value="GNAT FAMILY, PUTATIVE (AFU_ORTHOLOGUE AFUA_3G00765)-RELATED-RELATED"/>
    <property type="match status" value="1"/>
</dbReference>
<dbReference type="InterPro" id="IPR016181">
    <property type="entry name" value="Acyl_CoA_acyltransferase"/>
</dbReference>
<reference evidence="3" key="1">
    <citation type="submission" date="2017-02" db="UniProtKB">
        <authorList>
            <consortium name="WormBaseParasite"/>
        </authorList>
    </citation>
    <scope>IDENTIFICATION</scope>
</reference>
<dbReference type="PROSITE" id="PS51186">
    <property type="entry name" value="GNAT"/>
    <property type="match status" value="1"/>
</dbReference>